<keyword evidence="2" id="KW-1185">Reference proteome</keyword>
<proteinExistence type="predicted"/>
<accession>A0A0K6GBX4</accession>
<name>A0A0K6GBX4_9AGAM</name>
<dbReference type="Proteomes" id="UP000044841">
    <property type="component" value="Unassembled WGS sequence"/>
</dbReference>
<dbReference type="EMBL" id="CYGV01001623">
    <property type="protein sequence ID" value="CUA76112.1"/>
    <property type="molecule type" value="Genomic_DNA"/>
</dbReference>
<reference evidence="1 2" key="1">
    <citation type="submission" date="2015-07" db="EMBL/GenBank/DDBJ databases">
        <authorList>
            <person name="Noorani M."/>
        </authorList>
    </citation>
    <scope>NUCLEOTIDE SEQUENCE [LARGE SCALE GENOMIC DNA]</scope>
    <source>
        <strain evidence="1">BBA 69670</strain>
    </source>
</reference>
<gene>
    <name evidence="1" type="ORF">RSOLAG22IIIB_06105</name>
</gene>
<protein>
    <submittedName>
        <fullName evidence="1">Uncharacterized protein</fullName>
    </submittedName>
</protein>
<sequence length="99" mass="11269">MLEIGRARDVLKRCALPTNKIMAKLMRQVESQSRVSFVVMGKRGKSNRVGQKLSRNARRPRSTRSGVFYSGGVWRRHCSVNMRVMCEPSSWGQARGTSR</sequence>
<dbReference type="AlphaFoldDB" id="A0A0K6GBX4"/>
<organism evidence="1 2">
    <name type="scientific">Rhizoctonia solani</name>
    <dbReference type="NCBI Taxonomy" id="456999"/>
    <lineage>
        <taxon>Eukaryota</taxon>
        <taxon>Fungi</taxon>
        <taxon>Dikarya</taxon>
        <taxon>Basidiomycota</taxon>
        <taxon>Agaricomycotina</taxon>
        <taxon>Agaricomycetes</taxon>
        <taxon>Cantharellales</taxon>
        <taxon>Ceratobasidiaceae</taxon>
        <taxon>Rhizoctonia</taxon>
    </lineage>
</organism>
<evidence type="ECO:0000313" key="2">
    <source>
        <dbReference type="Proteomes" id="UP000044841"/>
    </source>
</evidence>
<evidence type="ECO:0000313" key="1">
    <source>
        <dbReference type="EMBL" id="CUA76112.1"/>
    </source>
</evidence>